<comment type="catalytic activity">
    <reaction evidence="1">
        <text>ATP + protein L-histidine = ADP + protein N-phospho-L-histidine.</text>
        <dbReference type="EC" id="2.7.13.3"/>
    </reaction>
</comment>
<keyword evidence="4" id="KW-1003">Cell membrane</keyword>
<dbReference type="InterPro" id="IPR036890">
    <property type="entry name" value="HATPase_C_sf"/>
</dbReference>
<evidence type="ECO:0000256" key="4">
    <source>
        <dbReference type="ARBA" id="ARBA00022475"/>
    </source>
</evidence>
<dbReference type="InterPro" id="IPR029151">
    <property type="entry name" value="Sensor-like_sf"/>
</dbReference>
<dbReference type="EMBL" id="FO117623">
    <property type="protein sequence ID" value="CCG03301.1"/>
    <property type="molecule type" value="Genomic_DNA"/>
</dbReference>
<sequence length="544" mass="57631">MSRPDLPLRRRSRPTSLARQLLVLQGLVVAVIVLTATAIAYVNAQRTAQHDAEVQATAIVAALANSPLVIDEVTGPRPTEVLQPYVEAVRRDTGTSFITVFAPDRTRYTHPDPSQIGRSFIGTIEPALAGRTFTETYTGTLGPSVRATGPIIDRDGDIVGLVSAGITLDEIGVDLARALPGILGTGLVTLAVGGTGSWLISRRLRRQTRGLGAPALARMLDYYQAVLHAVREGLLVVDGDRRVQLVNDEARRLLSLDADTSGRHVGELGLSEDLTETLWRQQQTVDEVHVSGGRVLVVNQVPARASGTSAGVVVTLRDHTELQALTGELDSVRAFAESLRAQAHEAGNRLHTTVSLIELGREQDAVEFATAELASAQRLTDRVVDAVEEPVLAALLLGKSATAHERGVRLEIDPGTAVAATGIPSGELVTIVGNLLDNAIDAALAGEPPREVQFAAWVDHDRLEIRVEDSGPGLTEQQVPRVFERGWTTKEGGDMPAGGPGRGLGLALVAQAVRRNGGSVTVRPGPGAQFAVSLPVRTPAESTA</sequence>
<reference evidence="17" key="2">
    <citation type="submission" date="2012-02" db="EMBL/GenBank/DDBJ databases">
        <title>Complete genome sequence of Blastococcus saxobsidens strain DD2.</title>
        <authorList>
            <person name="Genoscope."/>
        </authorList>
    </citation>
    <scope>NUCLEOTIDE SEQUENCE [LARGE SCALE GENOMIC DNA]</scope>
    <source>
        <strain evidence="17">DD2</strain>
    </source>
</reference>
<dbReference type="eggNOG" id="COG3290">
    <property type="taxonomic scope" value="Bacteria"/>
</dbReference>
<dbReference type="SUPFAM" id="SSF55785">
    <property type="entry name" value="PYP-like sensor domain (PAS domain)"/>
    <property type="match status" value="1"/>
</dbReference>
<accession>H6RVM6</accession>
<evidence type="ECO:0000256" key="14">
    <source>
        <dbReference type="SAM" id="Phobius"/>
    </source>
</evidence>
<evidence type="ECO:0000256" key="5">
    <source>
        <dbReference type="ARBA" id="ARBA00022553"/>
    </source>
</evidence>
<dbReference type="InterPro" id="IPR035965">
    <property type="entry name" value="PAS-like_dom_sf"/>
</dbReference>
<dbReference type="InterPro" id="IPR005467">
    <property type="entry name" value="His_kinase_dom"/>
</dbReference>
<keyword evidence="7 14" id="KW-0812">Transmembrane</keyword>
<evidence type="ECO:0000256" key="7">
    <source>
        <dbReference type="ARBA" id="ARBA00022692"/>
    </source>
</evidence>
<name>H6RVM6_BLASD</name>
<comment type="subcellular location">
    <subcellularLocation>
        <location evidence="2">Cell membrane</location>
        <topology evidence="2">Multi-pass membrane protein</topology>
    </subcellularLocation>
</comment>
<dbReference type="RefSeq" id="WP_014376184.1">
    <property type="nucleotide sequence ID" value="NC_016943.1"/>
</dbReference>
<keyword evidence="13 14" id="KW-0472">Membrane</keyword>
<dbReference type="Proteomes" id="UP000007517">
    <property type="component" value="Chromosome"/>
</dbReference>
<evidence type="ECO:0000256" key="8">
    <source>
        <dbReference type="ARBA" id="ARBA00022741"/>
    </source>
</evidence>
<evidence type="ECO:0000259" key="15">
    <source>
        <dbReference type="PROSITE" id="PS50109"/>
    </source>
</evidence>
<dbReference type="PROSITE" id="PS50109">
    <property type="entry name" value="HIS_KIN"/>
    <property type="match status" value="1"/>
</dbReference>
<evidence type="ECO:0000313" key="17">
    <source>
        <dbReference type="Proteomes" id="UP000007517"/>
    </source>
</evidence>
<keyword evidence="5" id="KW-0597">Phosphoprotein</keyword>
<keyword evidence="8" id="KW-0547">Nucleotide-binding</keyword>
<proteinExistence type="predicted"/>
<evidence type="ECO:0000256" key="9">
    <source>
        <dbReference type="ARBA" id="ARBA00022777"/>
    </source>
</evidence>
<keyword evidence="6" id="KW-0808">Transferase</keyword>
<evidence type="ECO:0000313" key="16">
    <source>
        <dbReference type="EMBL" id="CCG03301.1"/>
    </source>
</evidence>
<dbReference type="PRINTS" id="PR00344">
    <property type="entry name" value="BCTRLSENSOR"/>
</dbReference>
<dbReference type="InterPro" id="IPR000014">
    <property type="entry name" value="PAS"/>
</dbReference>
<dbReference type="SUPFAM" id="SSF55874">
    <property type="entry name" value="ATPase domain of HSP90 chaperone/DNA topoisomerase II/histidine kinase"/>
    <property type="match status" value="1"/>
</dbReference>
<dbReference type="KEGG" id="bsd:BLASA_2399"/>
<gene>
    <name evidence="16" type="ordered locus">BLASA_2399</name>
</gene>
<dbReference type="OrthoDB" id="9792686at2"/>
<feature type="domain" description="Histidine kinase" evidence="15">
    <location>
        <begin position="341"/>
        <end position="538"/>
    </location>
</feature>
<evidence type="ECO:0000256" key="12">
    <source>
        <dbReference type="ARBA" id="ARBA00023012"/>
    </source>
</evidence>
<dbReference type="Pfam" id="PF17203">
    <property type="entry name" value="sCache_3_2"/>
    <property type="match status" value="1"/>
</dbReference>
<evidence type="ECO:0000256" key="10">
    <source>
        <dbReference type="ARBA" id="ARBA00022840"/>
    </source>
</evidence>
<evidence type="ECO:0000256" key="13">
    <source>
        <dbReference type="ARBA" id="ARBA00023136"/>
    </source>
</evidence>
<dbReference type="AlphaFoldDB" id="H6RVM6"/>
<keyword evidence="12" id="KW-0902">Two-component regulatory system</keyword>
<dbReference type="GO" id="GO:0000155">
    <property type="term" value="F:phosphorelay sensor kinase activity"/>
    <property type="evidence" value="ECO:0007669"/>
    <property type="project" value="TreeGrafter"/>
</dbReference>
<dbReference type="STRING" id="1146883.BLASA_2399"/>
<dbReference type="GO" id="GO:0005886">
    <property type="term" value="C:plasma membrane"/>
    <property type="evidence" value="ECO:0007669"/>
    <property type="project" value="UniProtKB-SubCell"/>
</dbReference>
<dbReference type="InterPro" id="IPR004358">
    <property type="entry name" value="Sig_transdc_His_kin-like_C"/>
</dbReference>
<dbReference type="HOGENOM" id="CLU_020211_11_1_11"/>
<dbReference type="SMART" id="SM00387">
    <property type="entry name" value="HATPase_c"/>
    <property type="match status" value="1"/>
</dbReference>
<keyword evidence="11 14" id="KW-1133">Transmembrane helix</keyword>
<dbReference type="InterPro" id="IPR033463">
    <property type="entry name" value="sCache_3"/>
</dbReference>
<evidence type="ECO:0000256" key="3">
    <source>
        <dbReference type="ARBA" id="ARBA00012438"/>
    </source>
</evidence>
<dbReference type="PANTHER" id="PTHR43547">
    <property type="entry name" value="TWO-COMPONENT HISTIDINE KINASE"/>
    <property type="match status" value="1"/>
</dbReference>
<dbReference type="GO" id="GO:0005524">
    <property type="term" value="F:ATP binding"/>
    <property type="evidence" value="ECO:0007669"/>
    <property type="project" value="UniProtKB-KW"/>
</dbReference>
<dbReference type="PANTHER" id="PTHR43547:SF10">
    <property type="entry name" value="SENSOR HISTIDINE KINASE DCUS"/>
    <property type="match status" value="1"/>
</dbReference>
<protein>
    <recommendedName>
        <fullName evidence="3">histidine kinase</fullName>
        <ecNumber evidence="3">2.7.13.3</ecNumber>
    </recommendedName>
</protein>
<dbReference type="EC" id="2.7.13.3" evidence="3"/>
<dbReference type="Gene3D" id="3.30.565.10">
    <property type="entry name" value="Histidine kinase-like ATPase, C-terminal domain"/>
    <property type="match status" value="1"/>
</dbReference>
<dbReference type="SMART" id="SM00091">
    <property type="entry name" value="PAS"/>
    <property type="match status" value="1"/>
</dbReference>
<dbReference type="SUPFAM" id="SSF103190">
    <property type="entry name" value="Sensory domain-like"/>
    <property type="match status" value="1"/>
</dbReference>
<evidence type="ECO:0000256" key="6">
    <source>
        <dbReference type="ARBA" id="ARBA00022679"/>
    </source>
</evidence>
<dbReference type="Gene3D" id="3.30.450.20">
    <property type="entry name" value="PAS domain"/>
    <property type="match status" value="2"/>
</dbReference>
<reference evidence="16 17" key="1">
    <citation type="journal article" date="2012" name="J. Bacteriol.">
        <title>Genome Sequence of Blastococcus saxobsidens DD2, a Stone-Inhabiting Bacterium.</title>
        <authorList>
            <person name="Chouaia B."/>
            <person name="Crotti E."/>
            <person name="Brusetti L."/>
            <person name="Daffonchio D."/>
            <person name="Essoussi I."/>
            <person name="Nouioui I."/>
            <person name="Sbissi I."/>
            <person name="Ghodhbane-Gtari F."/>
            <person name="Gtari M."/>
            <person name="Vacherie B."/>
            <person name="Barbe V."/>
            <person name="Medigue C."/>
            <person name="Gury J."/>
            <person name="Pujic P."/>
            <person name="Normand P."/>
        </authorList>
    </citation>
    <scope>NUCLEOTIDE SEQUENCE [LARGE SCALE GENOMIC DNA]</scope>
    <source>
        <strain evidence="16 17">DD2</strain>
    </source>
</reference>
<dbReference type="InterPro" id="IPR003594">
    <property type="entry name" value="HATPase_dom"/>
</dbReference>
<evidence type="ECO:0000256" key="1">
    <source>
        <dbReference type="ARBA" id="ARBA00000085"/>
    </source>
</evidence>
<evidence type="ECO:0000256" key="2">
    <source>
        <dbReference type="ARBA" id="ARBA00004651"/>
    </source>
</evidence>
<keyword evidence="10" id="KW-0067">ATP-binding</keyword>
<keyword evidence="17" id="KW-1185">Reference proteome</keyword>
<evidence type="ECO:0000256" key="11">
    <source>
        <dbReference type="ARBA" id="ARBA00022989"/>
    </source>
</evidence>
<feature type="transmembrane region" description="Helical" evidence="14">
    <location>
        <begin position="21"/>
        <end position="42"/>
    </location>
</feature>
<organism evidence="16 17">
    <name type="scientific">Blastococcus saxobsidens (strain DD2)</name>
    <dbReference type="NCBI Taxonomy" id="1146883"/>
    <lineage>
        <taxon>Bacteria</taxon>
        <taxon>Bacillati</taxon>
        <taxon>Actinomycetota</taxon>
        <taxon>Actinomycetes</taxon>
        <taxon>Geodermatophilales</taxon>
        <taxon>Geodermatophilaceae</taxon>
        <taxon>Blastococcus</taxon>
    </lineage>
</organism>
<dbReference type="Pfam" id="PF02518">
    <property type="entry name" value="HATPase_c"/>
    <property type="match status" value="1"/>
</dbReference>
<keyword evidence="9 16" id="KW-0418">Kinase</keyword>